<comment type="similarity">
    <text evidence="2">Belongs to the nucleobase:cation symporter-2 (NCS2) (TC 2.A.40) family.</text>
</comment>
<proteinExistence type="inferred from homology"/>
<dbReference type="NCBIfam" id="NF037981">
    <property type="entry name" value="NCS2_1"/>
    <property type="match status" value="1"/>
</dbReference>
<dbReference type="PANTHER" id="PTHR42810:SF4">
    <property type="entry name" value="URIC ACID TRANSPORTER UACT"/>
    <property type="match status" value="1"/>
</dbReference>
<keyword evidence="5 8" id="KW-0812">Transmembrane</keyword>
<organism evidence="9">
    <name type="scientific">hydrothermal vent metagenome</name>
    <dbReference type="NCBI Taxonomy" id="652676"/>
    <lineage>
        <taxon>unclassified sequences</taxon>
        <taxon>metagenomes</taxon>
        <taxon>ecological metagenomes</taxon>
    </lineage>
</organism>
<feature type="transmembrane region" description="Helical" evidence="8">
    <location>
        <begin position="201"/>
        <end position="223"/>
    </location>
</feature>
<dbReference type="EMBL" id="CZRL01000135">
    <property type="protein sequence ID" value="CUS55332.1"/>
    <property type="molecule type" value="Genomic_DNA"/>
</dbReference>
<feature type="transmembrane region" description="Helical" evidence="8">
    <location>
        <begin position="53"/>
        <end position="70"/>
    </location>
</feature>
<evidence type="ECO:0000256" key="6">
    <source>
        <dbReference type="ARBA" id="ARBA00022989"/>
    </source>
</evidence>
<feature type="transmembrane region" description="Helical" evidence="8">
    <location>
        <begin position="106"/>
        <end position="126"/>
    </location>
</feature>
<keyword evidence="6 8" id="KW-1133">Transmembrane helix</keyword>
<comment type="subcellular location">
    <subcellularLocation>
        <location evidence="1">Cell membrane</location>
        <topology evidence="1">Multi-pass membrane protein</topology>
    </subcellularLocation>
</comment>
<evidence type="ECO:0000256" key="2">
    <source>
        <dbReference type="ARBA" id="ARBA00008821"/>
    </source>
</evidence>
<evidence type="ECO:0000256" key="4">
    <source>
        <dbReference type="ARBA" id="ARBA00022475"/>
    </source>
</evidence>
<name>A0A161JPV6_9ZZZZ</name>
<feature type="transmembrane region" description="Helical" evidence="8">
    <location>
        <begin position="315"/>
        <end position="339"/>
    </location>
</feature>
<dbReference type="NCBIfam" id="TIGR00801">
    <property type="entry name" value="ncs2"/>
    <property type="match status" value="1"/>
</dbReference>
<evidence type="ECO:0000256" key="5">
    <source>
        <dbReference type="ARBA" id="ARBA00022692"/>
    </source>
</evidence>
<feature type="transmembrane region" description="Helical" evidence="8">
    <location>
        <begin position="174"/>
        <end position="194"/>
    </location>
</feature>
<dbReference type="PANTHER" id="PTHR42810">
    <property type="entry name" value="PURINE PERMEASE C1399.01C-RELATED"/>
    <property type="match status" value="1"/>
</dbReference>
<keyword evidence="4" id="KW-1003">Cell membrane</keyword>
<feature type="transmembrane region" description="Helical" evidence="8">
    <location>
        <begin position="243"/>
        <end position="263"/>
    </location>
</feature>
<feature type="transmembrane region" description="Helical" evidence="8">
    <location>
        <begin position="351"/>
        <end position="370"/>
    </location>
</feature>
<feature type="transmembrane region" description="Helical" evidence="8">
    <location>
        <begin position="133"/>
        <end position="154"/>
    </location>
</feature>
<accession>A0A161JPV6</accession>
<dbReference type="PROSITE" id="PS01116">
    <property type="entry name" value="XANTH_URACIL_PERMASE"/>
    <property type="match status" value="1"/>
</dbReference>
<evidence type="ECO:0000313" key="9">
    <source>
        <dbReference type="EMBL" id="CUS55332.1"/>
    </source>
</evidence>
<dbReference type="AlphaFoldDB" id="A0A161JPV6"/>
<dbReference type="InterPro" id="IPR017588">
    <property type="entry name" value="UacT-like"/>
</dbReference>
<keyword evidence="7 8" id="KW-0472">Membrane</keyword>
<feature type="transmembrane region" description="Helical" evidence="8">
    <location>
        <begin position="26"/>
        <end position="47"/>
    </location>
</feature>
<evidence type="ECO:0000256" key="3">
    <source>
        <dbReference type="ARBA" id="ARBA00022448"/>
    </source>
</evidence>
<dbReference type="GO" id="GO:0005886">
    <property type="term" value="C:plasma membrane"/>
    <property type="evidence" value="ECO:0007669"/>
    <property type="project" value="UniProtKB-SubCell"/>
</dbReference>
<dbReference type="GO" id="GO:0042907">
    <property type="term" value="F:xanthine transmembrane transporter activity"/>
    <property type="evidence" value="ECO:0007669"/>
    <property type="project" value="TreeGrafter"/>
</dbReference>
<dbReference type="InterPro" id="IPR006042">
    <property type="entry name" value="Xan_ur_permease"/>
</dbReference>
<dbReference type="Pfam" id="PF00860">
    <property type="entry name" value="Xan_ur_permease"/>
    <property type="match status" value="1"/>
</dbReference>
<reference evidence="9" key="1">
    <citation type="submission" date="2015-10" db="EMBL/GenBank/DDBJ databases">
        <authorList>
            <person name="Gilbert D.G."/>
        </authorList>
    </citation>
    <scope>NUCLEOTIDE SEQUENCE</scope>
</reference>
<feature type="transmembrane region" description="Helical" evidence="8">
    <location>
        <begin position="382"/>
        <end position="399"/>
    </location>
</feature>
<evidence type="ECO:0000256" key="7">
    <source>
        <dbReference type="ARBA" id="ARBA00023136"/>
    </source>
</evidence>
<dbReference type="NCBIfam" id="TIGR03173">
    <property type="entry name" value="pbuX"/>
    <property type="match status" value="1"/>
</dbReference>
<gene>
    <name evidence="9" type="ORF">MGWOODY_XGa1556</name>
</gene>
<protein>
    <submittedName>
        <fullName evidence="9">Uracil-xanthine permease</fullName>
    </submittedName>
</protein>
<evidence type="ECO:0000256" key="8">
    <source>
        <dbReference type="SAM" id="Phobius"/>
    </source>
</evidence>
<dbReference type="InterPro" id="IPR006043">
    <property type="entry name" value="NCS2"/>
</dbReference>
<sequence>MTDSVNTNPDYTPAMSEAIPLGLQHVLAMFVSNFTPAIIIGGAAGFAFGSSDAVFLIQMSMLFAGIATLFQTIGFGPVGARLPVMQGTSFAFVPVMITIVKTTSMSVLFGSIIVAGIFHALLGAVISRIRHWFPPLVTGLVIVIIGLMLIPVGIEYAAGGAGDFNKGKPDWGSASHWIQALIVMLVALGVKFYSKGILSSAAILVGLIVGYVVSIPMGSVNFSGIANAAWFALPQPLSYGFEFNITAILAMCLMCIISAIETVGDISGITKGGAGREATDKELSGGTVADGLGTAVAGVFGGLPNTSFSQNVGLVSLTGVMSRSVVTIGAIFLIICGLVPKVGAIVSSMPISVLGGGVILMFGMVISAGINMLSAVNWNRRSMFIMAISVSIGLGLKMVPESLQHIGGTTLPMLMTSGLLPAAVIAVVLNLVLPDEQES</sequence>
<keyword evidence="3" id="KW-0813">Transport</keyword>
<evidence type="ECO:0000256" key="1">
    <source>
        <dbReference type="ARBA" id="ARBA00004651"/>
    </source>
</evidence>
<feature type="transmembrane region" description="Helical" evidence="8">
    <location>
        <begin position="411"/>
        <end position="433"/>
    </location>
</feature>